<proteinExistence type="predicted"/>
<keyword evidence="1" id="KW-0732">Signal</keyword>
<dbReference type="GO" id="GO:0005199">
    <property type="term" value="F:structural constituent of cell wall"/>
    <property type="evidence" value="ECO:0007669"/>
    <property type="project" value="InterPro"/>
</dbReference>
<evidence type="ECO:0000256" key="1">
    <source>
        <dbReference type="SAM" id="SignalP"/>
    </source>
</evidence>
<dbReference type="RefSeq" id="XP_007677300.1">
    <property type="nucleotide sequence ID" value="XM_007679110.1"/>
</dbReference>
<dbReference type="Proteomes" id="UP000011761">
    <property type="component" value="Unassembled WGS sequence"/>
</dbReference>
<accession>M2MHI2</accession>
<dbReference type="PANTHER" id="PTHR35523:SF1">
    <property type="entry name" value="CELL WALL PROTEIN SED1"/>
    <property type="match status" value="1"/>
</dbReference>
<dbReference type="InterPro" id="IPR038843">
    <property type="entry name" value="Sed1/Spi1"/>
</dbReference>
<organism evidence="2 3">
    <name type="scientific">Baudoinia panamericana (strain UAMH 10762)</name>
    <name type="common">Angels' share fungus</name>
    <name type="synonym">Baudoinia compniacensis (strain UAMH 10762)</name>
    <dbReference type="NCBI Taxonomy" id="717646"/>
    <lineage>
        <taxon>Eukaryota</taxon>
        <taxon>Fungi</taxon>
        <taxon>Dikarya</taxon>
        <taxon>Ascomycota</taxon>
        <taxon>Pezizomycotina</taxon>
        <taxon>Dothideomycetes</taxon>
        <taxon>Dothideomycetidae</taxon>
        <taxon>Mycosphaerellales</taxon>
        <taxon>Teratosphaeriaceae</taxon>
        <taxon>Baudoinia</taxon>
    </lineage>
</organism>
<evidence type="ECO:0000313" key="2">
    <source>
        <dbReference type="EMBL" id="EMC96061.1"/>
    </source>
</evidence>
<dbReference type="HOGENOM" id="CLU_2637702_0_0_1"/>
<dbReference type="GO" id="GO:0009277">
    <property type="term" value="C:fungal-type cell wall"/>
    <property type="evidence" value="ECO:0007669"/>
    <property type="project" value="TreeGrafter"/>
</dbReference>
<dbReference type="eggNOG" id="ENOG502S7XK">
    <property type="taxonomic scope" value="Eukaryota"/>
</dbReference>
<gene>
    <name evidence="2" type="ORF">BAUCODRAFT_515072</name>
</gene>
<dbReference type="KEGG" id="bcom:BAUCODRAFT_515072"/>
<dbReference type="GeneID" id="19115073"/>
<dbReference type="EMBL" id="KB445556">
    <property type="protein sequence ID" value="EMC96061.1"/>
    <property type="molecule type" value="Genomic_DNA"/>
</dbReference>
<dbReference type="OrthoDB" id="4094614at2759"/>
<name>M2MHI2_BAUPA</name>
<dbReference type="GO" id="GO:0031505">
    <property type="term" value="P:fungal-type cell wall organization"/>
    <property type="evidence" value="ECO:0007669"/>
    <property type="project" value="InterPro"/>
</dbReference>
<sequence length="77" mass="8067">MRFSTAAVAGFAAVALAQNTTVAPVYVTDVVTAFTTYCPSSTQLTHNGVTYTITSATTFTITDCPCTVTRPVTSSQH</sequence>
<dbReference type="STRING" id="717646.M2MHI2"/>
<keyword evidence="3" id="KW-1185">Reference proteome</keyword>
<dbReference type="AlphaFoldDB" id="M2MHI2"/>
<feature type="signal peptide" evidence="1">
    <location>
        <begin position="1"/>
        <end position="17"/>
    </location>
</feature>
<dbReference type="PANTHER" id="PTHR35523">
    <property type="entry name" value="CELL WALL PROTEIN SED1"/>
    <property type="match status" value="1"/>
</dbReference>
<evidence type="ECO:0000313" key="3">
    <source>
        <dbReference type="Proteomes" id="UP000011761"/>
    </source>
</evidence>
<feature type="chain" id="PRO_5004021237" evidence="1">
    <location>
        <begin position="18"/>
        <end position="77"/>
    </location>
</feature>
<reference evidence="2 3" key="1">
    <citation type="journal article" date="2012" name="PLoS Pathog.">
        <title>Diverse lifestyles and strategies of plant pathogenesis encoded in the genomes of eighteen Dothideomycetes fungi.</title>
        <authorList>
            <person name="Ohm R.A."/>
            <person name="Feau N."/>
            <person name="Henrissat B."/>
            <person name="Schoch C.L."/>
            <person name="Horwitz B.A."/>
            <person name="Barry K.W."/>
            <person name="Condon B.J."/>
            <person name="Copeland A.C."/>
            <person name="Dhillon B."/>
            <person name="Glaser F."/>
            <person name="Hesse C.N."/>
            <person name="Kosti I."/>
            <person name="LaButti K."/>
            <person name="Lindquist E.A."/>
            <person name="Lucas S."/>
            <person name="Salamov A.A."/>
            <person name="Bradshaw R.E."/>
            <person name="Ciuffetti L."/>
            <person name="Hamelin R.C."/>
            <person name="Kema G.H.J."/>
            <person name="Lawrence C."/>
            <person name="Scott J.A."/>
            <person name="Spatafora J.W."/>
            <person name="Turgeon B.G."/>
            <person name="de Wit P.J.G.M."/>
            <person name="Zhong S."/>
            <person name="Goodwin S.B."/>
            <person name="Grigoriev I.V."/>
        </authorList>
    </citation>
    <scope>NUCLEOTIDE SEQUENCE [LARGE SCALE GENOMIC DNA]</scope>
    <source>
        <strain evidence="2 3">UAMH 10762</strain>
    </source>
</reference>
<protein>
    <submittedName>
        <fullName evidence="2">Uncharacterized protein</fullName>
    </submittedName>
</protein>